<comment type="caution">
    <text evidence="2">The sequence shown here is derived from an EMBL/GenBank/DDBJ whole genome shotgun (WGS) entry which is preliminary data.</text>
</comment>
<dbReference type="InterPro" id="IPR036390">
    <property type="entry name" value="WH_DNA-bd_sf"/>
</dbReference>
<evidence type="ECO:0000256" key="1">
    <source>
        <dbReference type="ARBA" id="ARBA00006479"/>
    </source>
</evidence>
<dbReference type="SUPFAM" id="SSF53067">
    <property type="entry name" value="Actin-like ATPase domain"/>
    <property type="match status" value="1"/>
</dbReference>
<dbReference type="PANTHER" id="PTHR18964:SF173">
    <property type="entry name" value="GLUCOKINASE"/>
    <property type="match status" value="1"/>
</dbReference>
<dbReference type="EMBL" id="FNBZ01000006">
    <property type="protein sequence ID" value="SDH06059.1"/>
    <property type="molecule type" value="Genomic_DNA"/>
</dbReference>
<comment type="similarity">
    <text evidence="1">Belongs to the ROK (NagC/XylR) family.</text>
</comment>
<sequence length="431" mass="44921">MKFGLELFRDHPIACIATATTRPSGKQQEAAIALPWHRLSPDELALLEATFWSGGAARHALADSLQFSRSKTNAIAAGLIEEGLLDEAGVQHSTGGRRPETLCVHRRIGVLVGIDIGATSLDIALLRPDLGIIARHAQEADVQAGPGPIMARLRTLLPAMLAENGIAPDRVLAVGIGVPGPVNFAAGQLVNPPLMPGWDSYAIREDLREITDAPIFVDNDVNLMALGVLWRQRKQIENFLVIKVGTGIGCGIVCHGELYRGSNGSAGDIGHICADPEGPLCRCGNRGCVEAMAAAPAIVAMGLEAAQAGRSPALADRLVTKGQLEAADIGAASRAGDAEADAIVRRSGRLIGQVLAALVNFYNPSHIFIGGGVSAIGPMFLAAIRQSVNQRSLALSTRHLEITSAPLGPETGLIGAGVLAMREALRAGGPA</sequence>
<proteinExistence type="inferred from homology"/>
<dbReference type="Gene3D" id="3.30.420.40">
    <property type="match status" value="2"/>
</dbReference>
<dbReference type="Gene3D" id="1.10.10.10">
    <property type="entry name" value="Winged helix-like DNA-binding domain superfamily/Winged helix DNA-binding domain"/>
    <property type="match status" value="1"/>
</dbReference>
<organism evidence="2 3">
    <name type="scientific">Bosea robiniae</name>
    <dbReference type="NCBI Taxonomy" id="1036780"/>
    <lineage>
        <taxon>Bacteria</taxon>
        <taxon>Pseudomonadati</taxon>
        <taxon>Pseudomonadota</taxon>
        <taxon>Alphaproteobacteria</taxon>
        <taxon>Hyphomicrobiales</taxon>
        <taxon>Boseaceae</taxon>
        <taxon>Bosea</taxon>
    </lineage>
</organism>
<dbReference type="InterPro" id="IPR036388">
    <property type="entry name" value="WH-like_DNA-bd_sf"/>
</dbReference>
<dbReference type="RefSeq" id="WP_210184321.1">
    <property type="nucleotide sequence ID" value="NZ_FNBZ01000006.1"/>
</dbReference>
<protein>
    <submittedName>
        <fullName evidence="2">ROK family protein (Putative glucokinase)</fullName>
    </submittedName>
</protein>
<reference evidence="2 3" key="1">
    <citation type="submission" date="2016-10" db="EMBL/GenBank/DDBJ databases">
        <authorList>
            <person name="Varghese N."/>
            <person name="Submissions S."/>
        </authorList>
    </citation>
    <scope>NUCLEOTIDE SEQUENCE [LARGE SCALE GENOMIC DNA]</scope>
    <source>
        <strain evidence="2 3">DSM 26672</strain>
    </source>
</reference>
<evidence type="ECO:0000313" key="2">
    <source>
        <dbReference type="EMBL" id="SDH06059.1"/>
    </source>
</evidence>
<accession>A0ABY0P3E9</accession>
<dbReference type="InterPro" id="IPR043129">
    <property type="entry name" value="ATPase_NBD"/>
</dbReference>
<dbReference type="InterPro" id="IPR000600">
    <property type="entry name" value="ROK"/>
</dbReference>
<gene>
    <name evidence="2" type="ORF">SAMN05421844_106365</name>
</gene>
<dbReference type="CDD" id="cd23763">
    <property type="entry name" value="ASKHA_ATPase_ROK"/>
    <property type="match status" value="1"/>
</dbReference>
<keyword evidence="3" id="KW-1185">Reference proteome</keyword>
<dbReference type="InterPro" id="IPR049874">
    <property type="entry name" value="ROK_cs"/>
</dbReference>
<dbReference type="Pfam" id="PF00480">
    <property type="entry name" value="ROK"/>
    <property type="match status" value="1"/>
</dbReference>
<dbReference type="PROSITE" id="PS01125">
    <property type="entry name" value="ROK"/>
    <property type="match status" value="1"/>
</dbReference>
<dbReference type="SUPFAM" id="SSF46785">
    <property type="entry name" value="Winged helix' DNA-binding domain"/>
    <property type="match status" value="1"/>
</dbReference>
<dbReference type="PANTHER" id="PTHR18964">
    <property type="entry name" value="ROK (REPRESSOR, ORF, KINASE) FAMILY"/>
    <property type="match status" value="1"/>
</dbReference>
<evidence type="ECO:0000313" key="3">
    <source>
        <dbReference type="Proteomes" id="UP000199468"/>
    </source>
</evidence>
<name>A0ABY0P3E9_9HYPH</name>
<dbReference type="Proteomes" id="UP000199468">
    <property type="component" value="Unassembled WGS sequence"/>
</dbReference>